<keyword evidence="5 7" id="KW-0472">Membrane</keyword>
<dbReference type="PANTHER" id="PTHR30509">
    <property type="entry name" value="P-HYDROXYBENZOIC ACID EFFLUX PUMP SUBUNIT-RELATED"/>
    <property type="match status" value="1"/>
</dbReference>
<evidence type="ECO:0000256" key="1">
    <source>
        <dbReference type="ARBA" id="ARBA00004651"/>
    </source>
</evidence>
<feature type="transmembrane region" description="Helical" evidence="7">
    <location>
        <begin position="471"/>
        <end position="488"/>
    </location>
</feature>
<evidence type="ECO:0000256" key="5">
    <source>
        <dbReference type="ARBA" id="ARBA00023136"/>
    </source>
</evidence>
<organism evidence="9 10">
    <name type="scientific">Nocardia albiluteola</name>
    <dbReference type="NCBI Taxonomy" id="2842303"/>
    <lineage>
        <taxon>Bacteria</taxon>
        <taxon>Bacillati</taxon>
        <taxon>Actinomycetota</taxon>
        <taxon>Actinomycetes</taxon>
        <taxon>Mycobacteriales</taxon>
        <taxon>Nocardiaceae</taxon>
        <taxon>Nocardia</taxon>
    </lineage>
</organism>
<protein>
    <submittedName>
        <fullName evidence="9">FUSC family protein</fullName>
    </submittedName>
</protein>
<dbReference type="InterPro" id="IPR049453">
    <property type="entry name" value="Memb_transporter_dom"/>
</dbReference>
<feature type="transmembrane region" description="Helical" evidence="7">
    <location>
        <begin position="33"/>
        <end position="55"/>
    </location>
</feature>
<feature type="transmembrane region" description="Helical" evidence="7">
    <location>
        <begin position="151"/>
        <end position="170"/>
    </location>
</feature>
<comment type="similarity">
    <text evidence="6">Belongs to the YccS/YhfK family.</text>
</comment>
<keyword evidence="4 7" id="KW-1133">Transmembrane helix</keyword>
<name>A0ABS6B6G0_9NOCA</name>
<evidence type="ECO:0000313" key="10">
    <source>
        <dbReference type="Proteomes" id="UP000733379"/>
    </source>
</evidence>
<feature type="transmembrane region" description="Helical" evidence="7">
    <location>
        <begin position="548"/>
        <end position="564"/>
    </location>
</feature>
<dbReference type="EMBL" id="JAHKNI010000012">
    <property type="protein sequence ID" value="MBU3065844.1"/>
    <property type="molecule type" value="Genomic_DNA"/>
</dbReference>
<proteinExistence type="inferred from homology"/>
<evidence type="ECO:0000256" key="2">
    <source>
        <dbReference type="ARBA" id="ARBA00022475"/>
    </source>
</evidence>
<dbReference type="Proteomes" id="UP000733379">
    <property type="component" value="Unassembled WGS sequence"/>
</dbReference>
<feature type="transmembrane region" description="Helical" evidence="7">
    <location>
        <begin position="444"/>
        <end position="464"/>
    </location>
</feature>
<keyword evidence="2" id="KW-1003">Cell membrane</keyword>
<evidence type="ECO:0000256" key="6">
    <source>
        <dbReference type="ARBA" id="ARBA00043993"/>
    </source>
</evidence>
<dbReference type="PANTHER" id="PTHR30509:SF9">
    <property type="entry name" value="MULTIDRUG RESISTANCE PROTEIN MDTO"/>
    <property type="match status" value="1"/>
</dbReference>
<evidence type="ECO:0000313" key="9">
    <source>
        <dbReference type="EMBL" id="MBU3065844.1"/>
    </source>
</evidence>
<gene>
    <name evidence="9" type="ORF">KO481_30520</name>
</gene>
<keyword evidence="10" id="KW-1185">Reference proteome</keyword>
<feature type="transmembrane region" description="Helical" evidence="7">
    <location>
        <begin position="519"/>
        <end position="542"/>
    </location>
</feature>
<feature type="transmembrane region" description="Helical" evidence="7">
    <location>
        <begin position="420"/>
        <end position="438"/>
    </location>
</feature>
<sequence length="751" mass="80106">MARRPIPPWTGLRARFAASDPGLLRLTAGLRTATAVGLTIAVLGILGVEVIHLIVGAMAAMASAFAVTDKTVRAQAITLALGVPVALATISLGALLQGRVLARDLIFLGLIFGAVYLRRFGDRSTAFGVIGFQIYFTAMFARVTVPQLPPVFATVALAFGCSAIARFVLVPERPERVLRRLRQAFRARLAQLLAAQIRLLYARPGDRDNVLEELRRSAARLHEAALMIQGRLEAGTRDEATAALVQRRVVTAEVAAERLGLLLVGARSTQRPDPVALRLPGAATPALTAGPQDTDPVTAALDRDLVTLRLMVLRPPGSHPAAAALPARDRLLGYRDATGIPPAATPAQRDVFRAIGDLVQGVLGLWLALDPAPRETDDSPTAIRSRAEIAAENESISGAEQQAGARAPAPARLQRQTTRAAFQVTAGSALAIAGGELLSPQHWYWAVMACWVIFANTTSTGEIVVKGYRRLLGTVLGVVAGVLLATAVGQHTWVALALVLVCVFAMFFTAPLSYTLMAFFVTMGLGLLYTLLHTYSVAVLVLRIEETLLGAACGIVTAMLVLPVRTDRRTDEQLATVLRRLGDVVAASVERFSGSPVPDLLDTTRDLDTKLAQLNSSARPLTHPITPLRERRETARYVVALLETSAYHARYLATTAELTAECGHPGADPRLAGVAGRIARNIDVLVAQLSRAHDRPPIEAGPGIAALLETDSLGVPAPRTVTFRALRHLQRIDEDVIALARPLGVDVPAPS</sequence>
<feature type="transmembrane region" description="Helical" evidence="7">
    <location>
        <begin position="100"/>
        <end position="117"/>
    </location>
</feature>
<evidence type="ECO:0000259" key="8">
    <source>
        <dbReference type="Pfam" id="PF13515"/>
    </source>
</evidence>
<feature type="domain" description="Integral membrane bound transporter" evidence="8">
    <location>
        <begin position="431"/>
        <end position="556"/>
    </location>
</feature>
<feature type="transmembrane region" description="Helical" evidence="7">
    <location>
        <begin position="76"/>
        <end position="94"/>
    </location>
</feature>
<evidence type="ECO:0000256" key="4">
    <source>
        <dbReference type="ARBA" id="ARBA00022989"/>
    </source>
</evidence>
<dbReference type="RefSeq" id="WP_215921891.1">
    <property type="nucleotide sequence ID" value="NZ_JAHKNI010000012.1"/>
</dbReference>
<feature type="transmembrane region" description="Helical" evidence="7">
    <location>
        <begin position="494"/>
        <end position="512"/>
    </location>
</feature>
<evidence type="ECO:0000256" key="3">
    <source>
        <dbReference type="ARBA" id="ARBA00022692"/>
    </source>
</evidence>
<accession>A0ABS6B6G0</accession>
<dbReference type="Pfam" id="PF13515">
    <property type="entry name" value="FUSC_2"/>
    <property type="match status" value="1"/>
</dbReference>
<evidence type="ECO:0000256" key="7">
    <source>
        <dbReference type="SAM" id="Phobius"/>
    </source>
</evidence>
<keyword evidence="3 7" id="KW-0812">Transmembrane</keyword>
<feature type="transmembrane region" description="Helical" evidence="7">
    <location>
        <begin position="124"/>
        <end position="145"/>
    </location>
</feature>
<reference evidence="9 10" key="1">
    <citation type="submission" date="2021-06" db="EMBL/GenBank/DDBJ databases">
        <title>Actinomycetes sequencing.</title>
        <authorList>
            <person name="Shan Q."/>
        </authorList>
    </citation>
    <scope>NUCLEOTIDE SEQUENCE [LARGE SCALE GENOMIC DNA]</scope>
    <source>
        <strain evidence="9 10">NEAU-G5</strain>
    </source>
</reference>
<comment type="caution">
    <text evidence="9">The sequence shown here is derived from an EMBL/GenBank/DDBJ whole genome shotgun (WGS) entry which is preliminary data.</text>
</comment>
<comment type="subcellular location">
    <subcellularLocation>
        <location evidence="1">Cell membrane</location>
        <topology evidence="1">Multi-pass membrane protein</topology>
    </subcellularLocation>
</comment>